<sequence>MVYMVNDKLTILCEAEIFDLKTENRSNRETLMTISIQQLKLSLDYGNLYNSPSFYDCVIKIEDKEIKAHKAVLGARSPVFHDIFSNTSEESQTNIVEIKDFSTEIVRKMLIYIYTDDVLDIQDMANQIFEIAYKYDLDRLKAF</sequence>
<keyword evidence="2" id="KW-1185">Reference proteome</keyword>
<proteinExistence type="predicted"/>
<evidence type="ECO:0000313" key="2">
    <source>
        <dbReference type="Proteomes" id="UP000035680"/>
    </source>
</evidence>
<reference evidence="2" key="1">
    <citation type="submission" date="2014-07" db="EMBL/GenBank/DDBJ databases">
        <authorList>
            <person name="Martin A.A"/>
            <person name="De Silva N."/>
        </authorList>
    </citation>
    <scope>NUCLEOTIDE SEQUENCE</scope>
</reference>
<feature type="domain" description="BTB" evidence="1">
    <location>
        <begin position="55"/>
        <end position="118"/>
    </location>
</feature>
<dbReference type="InterPro" id="IPR000210">
    <property type="entry name" value="BTB/POZ_dom"/>
</dbReference>
<dbReference type="PROSITE" id="PS50097">
    <property type="entry name" value="BTB"/>
    <property type="match status" value="1"/>
</dbReference>
<name>A0A0K0EVZ3_STRVS</name>
<dbReference type="Gene3D" id="3.30.710.10">
    <property type="entry name" value="Potassium Channel Kv1.1, Chain A"/>
    <property type="match status" value="1"/>
</dbReference>
<dbReference type="SUPFAM" id="SSF54695">
    <property type="entry name" value="POZ domain"/>
    <property type="match status" value="1"/>
</dbReference>
<dbReference type="Proteomes" id="UP000035680">
    <property type="component" value="Unassembled WGS sequence"/>
</dbReference>
<dbReference type="Pfam" id="PF00651">
    <property type="entry name" value="BTB"/>
    <property type="match status" value="1"/>
</dbReference>
<dbReference type="PANTHER" id="PTHR24413">
    <property type="entry name" value="SPECKLE-TYPE POZ PROTEIN"/>
    <property type="match status" value="1"/>
</dbReference>
<accession>A0A0K0EVZ3</accession>
<protein>
    <submittedName>
        <fullName evidence="3">Speckle-type POZ protein-like (inferred by orthology to a human protein)</fullName>
    </submittedName>
</protein>
<dbReference type="AlphaFoldDB" id="A0A0K0EVZ3"/>
<reference evidence="3" key="2">
    <citation type="submission" date="2015-08" db="UniProtKB">
        <authorList>
            <consortium name="WormBaseParasite"/>
        </authorList>
    </citation>
    <scope>IDENTIFICATION</scope>
</reference>
<dbReference type="WBParaSite" id="SVE_0069200.1">
    <property type="protein sequence ID" value="SVE_0069200.1"/>
    <property type="gene ID" value="SVE_0069200"/>
</dbReference>
<dbReference type="InterPro" id="IPR011333">
    <property type="entry name" value="SKP1/BTB/POZ_sf"/>
</dbReference>
<dbReference type="STRING" id="75913.A0A0K0EVZ3"/>
<organism evidence="2 3">
    <name type="scientific">Strongyloides venezuelensis</name>
    <name type="common">Threadworm</name>
    <dbReference type="NCBI Taxonomy" id="75913"/>
    <lineage>
        <taxon>Eukaryota</taxon>
        <taxon>Metazoa</taxon>
        <taxon>Ecdysozoa</taxon>
        <taxon>Nematoda</taxon>
        <taxon>Chromadorea</taxon>
        <taxon>Rhabditida</taxon>
        <taxon>Tylenchina</taxon>
        <taxon>Panagrolaimomorpha</taxon>
        <taxon>Strongyloidoidea</taxon>
        <taxon>Strongyloididae</taxon>
        <taxon>Strongyloides</taxon>
    </lineage>
</organism>
<dbReference type="SMART" id="SM00225">
    <property type="entry name" value="BTB"/>
    <property type="match status" value="1"/>
</dbReference>
<evidence type="ECO:0000313" key="3">
    <source>
        <dbReference type="WBParaSite" id="SVE_0069200.1"/>
    </source>
</evidence>
<evidence type="ECO:0000259" key="1">
    <source>
        <dbReference type="PROSITE" id="PS50097"/>
    </source>
</evidence>